<organism evidence="2 3">
    <name type="scientific">Candidatus Afipia apatlaquensis</name>
    <dbReference type="NCBI Taxonomy" id="2712852"/>
    <lineage>
        <taxon>Bacteria</taxon>
        <taxon>Pseudomonadati</taxon>
        <taxon>Pseudomonadota</taxon>
        <taxon>Alphaproteobacteria</taxon>
        <taxon>Hyphomicrobiales</taxon>
        <taxon>Nitrobacteraceae</taxon>
        <taxon>Afipia</taxon>
    </lineage>
</organism>
<name>A0A7C9RHC2_9BRAD</name>
<keyword evidence="3" id="KW-1185">Reference proteome</keyword>
<evidence type="ECO:0000313" key="2">
    <source>
        <dbReference type="EMBL" id="NGX96960.1"/>
    </source>
</evidence>
<dbReference type="AlphaFoldDB" id="A0A7C9RHC2"/>
<sequence>MAGGGRFVVEPQPRYRELQADRWPVTVAPQDDELLSSWLHRLALANGLAPRHLGDVLGLGAGMWSARLDCALPDGTLDVLNQQTGVARERIAMMTLGAGPGTRLLLPLRHVAGRSAATWLQFCPDCLAGDDVPYFRRRWRWATRILCWEHGCGLRDRCPGCGDGIAAFAQRDLIAQHFCSRCGHDLRIAPRVRLLAATRRKAKVIDDLCRFEAARGFAAKSSLTERLIHLPHAISPVVPHVLTQLSAAARIGCIDRLDFGLTPLRPDDVATIAFWRDRIARAGGVAKTLEPLCELLCRGLAMPREVCRKTRRADLDAGGLDLNTLSGAYVAVRARRQRQLAMRNSASSLPASAA</sequence>
<dbReference type="Pfam" id="PF06527">
    <property type="entry name" value="TniQ"/>
    <property type="match status" value="1"/>
</dbReference>
<dbReference type="InterPro" id="IPR009492">
    <property type="entry name" value="TniQ"/>
</dbReference>
<evidence type="ECO:0000313" key="3">
    <source>
        <dbReference type="Proteomes" id="UP000480266"/>
    </source>
</evidence>
<reference evidence="2" key="1">
    <citation type="submission" date="2020-02" db="EMBL/GenBank/DDBJ databases">
        <title>Draft genome sequence of Candidatus Afipia apatlaquensis IBT-C3, a potential strain for decolorization of textile dyes.</title>
        <authorList>
            <person name="Sanchez-Reyes A."/>
            <person name="Breton-Deval L."/>
            <person name="Mangelson H."/>
            <person name="Sanchez-Flores A."/>
        </authorList>
    </citation>
    <scope>NUCLEOTIDE SEQUENCE [LARGE SCALE GENOMIC DNA]</scope>
    <source>
        <strain evidence="2">IBT-C3</strain>
    </source>
</reference>
<proteinExistence type="predicted"/>
<dbReference type="EMBL" id="JAAMRR010000895">
    <property type="protein sequence ID" value="NGX96960.1"/>
    <property type="molecule type" value="Genomic_DNA"/>
</dbReference>
<accession>A0A7C9RHC2</accession>
<comment type="caution">
    <text evidence="2">The sequence shown here is derived from an EMBL/GenBank/DDBJ whole genome shotgun (WGS) entry which is preliminary data.</text>
</comment>
<protein>
    <submittedName>
        <fullName evidence="2">TniQ family protein</fullName>
    </submittedName>
</protein>
<evidence type="ECO:0000259" key="1">
    <source>
        <dbReference type="Pfam" id="PF06527"/>
    </source>
</evidence>
<dbReference type="Proteomes" id="UP000480266">
    <property type="component" value="Unassembled WGS sequence"/>
</dbReference>
<feature type="domain" description="TniQ" evidence="1">
    <location>
        <begin position="24"/>
        <end position="154"/>
    </location>
</feature>
<gene>
    <name evidence="2" type="ORF">G4V63_17615</name>
</gene>